<gene>
    <name evidence="1" type="ORF">HUE87_04815</name>
</gene>
<dbReference type="Proteomes" id="UP000593836">
    <property type="component" value="Chromosome"/>
</dbReference>
<proteinExistence type="predicted"/>
<keyword evidence="2" id="KW-1185">Reference proteome</keyword>
<organism evidence="1 2">
    <name type="scientific">Candidatus Sulfurimonas marisnigri</name>
    <dbReference type="NCBI Taxonomy" id="2740405"/>
    <lineage>
        <taxon>Bacteria</taxon>
        <taxon>Pseudomonadati</taxon>
        <taxon>Campylobacterota</taxon>
        <taxon>Epsilonproteobacteria</taxon>
        <taxon>Campylobacterales</taxon>
        <taxon>Sulfurimonadaceae</taxon>
        <taxon>Sulfurimonas</taxon>
    </lineage>
</organism>
<sequence length="102" mass="12014">MKKFVFLITIIGIISLDAATATDCIRYKNKFSRHLDNFNNNSPQAKKYSITMVKSYFDRIILKCNDKKYYEIYSKMAPDINKLWVDNTSAEIRNVLQNKQNH</sequence>
<dbReference type="EMBL" id="CP054493">
    <property type="protein sequence ID" value="QOY55553.1"/>
    <property type="molecule type" value="Genomic_DNA"/>
</dbReference>
<dbReference type="AlphaFoldDB" id="A0A7S7M1Y9"/>
<protein>
    <submittedName>
        <fullName evidence="1">Uncharacterized protein</fullName>
    </submittedName>
</protein>
<dbReference type="RefSeq" id="WP_194367592.1">
    <property type="nucleotide sequence ID" value="NZ_CP054493.1"/>
</dbReference>
<accession>A0A7S7M1Y9</accession>
<dbReference type="KEGG" id="smas:HUE87_04815"/>
<reference evidence="1 2" key="1">
    <citation type="submission" date="2020-05" db="EMBL/GenBank/DDBJ databases">
        <title>Sulfurimonas marisnigri, sp. nov., and Sulfurimonas baltica, sp. nov., manganese oxide reducing chemolithoautotrophs of the class Epsilonproteobacteria isolated from the pelagic redoxclines of the Black and Baltic Seas and emended description of the genus Sulfurimonas.</title>
        <authorList>
            <person name="Henkel J.V."/>
            <person name="Laudan C."/>
            <person name="Werner J."/>
            <person name="Neu T."/>
            <person name="Plewe S."/>
            <person name="Sproer C."/>
            <person name="Bunk B."/>
            <person name="Schulz-Vogt H.N."/>
        </authorList>
    </citation>
    <scope>NUCLEOTIDE SEQUENCE [LARGE SCALE GENOMIC DNA]</scope>
    <source>
        <strain evidence="1 2">SoZ1</strain>
    </source>
</reference>
<evidence type="ECO:0000313" key="2">
    <source>
        <dbReference type="Proteomes" id="UP000593836"/>
    </source>
</evidence>
<evidence type="ECO:0000313" key="1">
    <source>
        <dbReference type="EMBL" id="QOY55553.1"/>
    </source>
</evidence>
<name>A0A7S7M1Y9_9BACT</name>